<name>A0AAV4S1B5_CAEEX</name>
<evidence type="ECO:0000313" key="2">
    <source>
        <dbReference type="Proteomes" id="UP001054945"/>
    </source>
</evidence>
<gene>
    <name evidence="1" type="ORF">CEXT_275731</name>
</gene>
<accession>A0AAV4S1B5</accession>
<comment type="caution">
    <text evidence="1">The sequence shown here is derived from an EMBL/GenBank/DDBJ whole genome shotgun (WGS) entry which is preliminary data.</text>
</comment>
<keyword evidence="2" id="KW-1185">Reference proteome</keyword>
<dbReference type="EMBL" id="BPLR01008851">
    <property type="protein sequence ID" value="GIY27769.1"/>
    <property type="molecule type" value="Genomic_DNA"/>
</dbReference>
<evidence type="ECO:0000313" key="1">
    <source>
        <dbReference type="EMBL" id="GIY27769.1"/>
    </source>
</evidence>
<sequence length="93" mass="10487">MKLSKQLLLAEIMDPLSIAACFSPILDVKNSASDLFSYVGDPVYLLTVEVLHSKNNYIFFDPSSWDSNFCAPYIFVNFGTDNIRVKAGVNWFI</sequence>
<organism evidence="1 2">
    <name type="scientific">Caerostris extrusa</name>
    <name type="common">Bark spider</name>
    <name type="synonym">Caerostris bankana</name>
    <dbReference type="NCBI Taxonomy" id="172846"/>
    <lineage>
        <taxon>Eukaryota</taxon>
        <taxon>Metazoa</taxon>
        <taxon>Ecdysozoa</taxon>
        <taxon>Arthropoda</taxon>
        <taxon>Chelicerata</taxon>
        <taxon>Arachnida</taxon>
        <taxon>Araneae</taxon>
        <taxon>Araneomorphae</taxon>
        <taxon>Entelegynae</taxon>
        <taxon>Araneoidea</taxon>
        <taxon>Araneidae</taxon>
        <taxon>Caerostris</taxon>
    </lineage>
</organism>
<dbReference type="AlphaFoldDB" id="A0AAV4S1B5"/>
<reference evidence="1 2" key="1">
    <citation type="submission" date="2021-06" db="EMBL/GenBank/DDBJ databases">
        <title>Caerostris extrusa draft genome.</title>
        <authorList>
            <person name="Kono N."/>
            <person name="Arakawa K."/>
        </authorList>
    </citation>
    <scope>NUCLEOTIDE SEQUENCE [LARGE SCALE GENOMIC DNA]</scope>
</reference>
<protein>
    <submittedName>
        <fullName evidence="1">Uncharacterized protein</fullName>
    </submittedName>
</protein>
<proteinExistence type="predicted"/>
<dbReference type="Proteomes" id="UP001054945">
    <property type="component" value="Unassembled WGS sequence"/>
</dbReference>